<keyword evidence="3 6" id="KW-0479">Metal-binding</keyword>
<keyword evidence="7" id="KW-1133">Transmembrane helix</keyword>
<dbReference type="Gene3D" id="1.10.760.10">
    <property type="entry name" value="Cytochrome c-like domain"/>
    <property type="match status" value="3"/>
</dbReference>
<keyword evidence="1" id="KW-0813">Transport</keyword>
<evidence type="ECO:0000256" key="7">
    <source>
        <dbReference type="SAM" id="Phobius"/>
    </source>
</evidence>
<gene>
    <name evidence="9" type="primary">cyc1</name>
    <name evidence="9" type="ORF">Mal4_52310</name>
</gene>
<dbReference type="PANTHER" id="PTHR33751:SF9">
    <property type="entry name" value="CYTOCHROME C4"/>
    <property type="match status" value="1"/>
</dbReference>
<dbReference type="Pfam" id="PF00034">
    <property type="entry name" value="Cytochrom_C"/>
    <property type="match status" value="2"/>
</dbReference>
<sequence length="380" mass="41003">MSDFKIKQRVTTIVAFLVLVGVAGVLVMVSGVVPIKASSGHWPVTRWVLNFSKARSVSTHSMGIKVPPLDDPTLVMKGAGHFETGCVQCHGSPSRPPSPVARMMTATPPPLPPKIRVRDPEELFYIVKHGIKFTGMPGWPALNRDDEVWSIVAFLLELPEMDGETYRELVVPPGDLDEAVTIEGVLPSIMEACSRCHGTDGLGRGTGAFPKLAGQSREYLEESLLAYANGDRHSGMMQTLAAILSPAAMAQLAEHYATLSPSVAGNAADVESSQSISAQRIERGRRIAETGLPDQDVPSCIDCHGPGEDLRADEYPRLAGQYADYLELQLRLFKSGDRGGSDTADLMSPVVTGLTEEDMKDVAAYYASLSWHGESQQVSD</sequence>
<dbReference type="AlphaFoldDB" id="A0A517ZEI0"/>
<dbReference type="PROSITE" id="PS51007">
    <property type="entry name" value="CYTC"/>
    <property type="match status" value="2"/>
</dbReference>
<keyword evidence="7" id="KW-0472">Membrane</keyword>
<evidence type="ECO:0000256" key="2">
    <source>
        <dbReference type="ARBA" id="ARBA00022617"/>
    </source>
</evidence>
<dbReference type="InterPro" id="IPR036909">
    <property type="entry name" value="Cyt_c-like_dom_sf"/>
</dbReference>
<feature type="domain" description="Cytochrome c" evidence="8">
    <location>
        <begin position="73"/>
        <end position="159"/>
    </location>
</feature>
<keyword evidence="10" id="KW-1185">Reference proteome</keyword>
<accession>A0A517ZEI0</accession>
<evidence type="ECO:0000256" key="3">
    <source>
        <dbReference type="ARBA" id="ARBA00022723"/>
    </source>
</evidence>
<evidence type="ECO:0000313" key="10">
    <source>
        <dbReference type="Proteomes" id="UP000320496"/>
    </source>
</evidence>
<dbReference type="PANTHER" id="PTHR33751">
    <property type="entry name" value="CBB3-TYPE CYTOCHROME C OXIDASE SUBUNIT FIXP"/>
    <property type="match status" value="1"/>
</dbReference>
<keyword evidence="4" id="KW-0249">Electron transport</keyword>
<dbReference type="OrthoDB" id="9773456at2"/>
<organism evidence="9 10">
    <name type="scientific">Maioricimonas rarisocia</name>
    <dbReference type="NCBI Taxonomy" id="2528026"/>
    <lineage>
        <taxon>Bacteria</taxon>
        <taxon>Pseudomonadati</taxon>
        <taxon>Planctomycetota</taxon>
        <taxon>Planctomycetia</taxon>
        <taxon>Planctomycetales</taxon>
        <taxon>Planctomycetaceae</taxon>
        <taxon>Maioricimonas</taxon>
    </lineage>
</organism>
<dbReference type="InterPro" id="IPR009056">
    <property type="entry name" value="Cyt_c-like_dom"/>
</dbReference>
<feature type="transmembrane region" description="Helical" evidence="7">
    <location>
        <begin position="12"/>
        <end position="33"/>
    </location>
</feature>
<dbReference type="KEGG" id="mri:Mal4_52310"/>
<evidence type="ECO:0000256" key="4">
    <source>
        <dbReference type="ARBA" id="ARBA00022982"/>
    </source>
</evidence>
<evidence type="ECO:0000256" key="5">
    <source>
        <dbReference type="ARBA" id="ARBA00023004"/>
    </source>
</evidence>
<evidence type="ECO:0000259" key="8">
    <source>
        <dbReference type="PROSITE" id="PS51007"/>
    </source>
</evidence>
<evidence type="ECO:0000256" key="6">
    <source>
        <dbReference type="PROSITE-ProRule" id="PRU00433"/>
    </source>
</evidence>
<dbReference type="EMBL" id="CP036275">
    <property type="protein sequence ID" value="QDU40868.1"/>
    <property type="molecule type" value="Genomic_DNA"/>
</dbReference>
<keyword evidence="5 6" id="KW-0408">Iron</keyword>
<evidence type="ECO:0000313" key="9">
    <source>
        <dbReference type="EMBL" id="QDU40868.1"/>
    </source>
</evidence>
<name>A0A517ZEI0_9PLAN</name>
<proteinExistence type="predicted"/>
<dbReference type="InterPro" id="IPR050597">
    <property type="entry name" value="Cytochrome_c_Oxidase_Subunit"/>
</dbReference>
<protein>
    <submittedName>
        <fullName evidence="9">Cytochrome c-552</fullName>
    </submittedName>
</protein>
<dbReference type="GO" id="GO:0046872">
    <property type="term" value="F:metal ion binding"/>
    <property type="evidence" value="ECO:0007669"/>
    <property type="project" value="UniProtKB-KW"/>
</dbReference>
<reference evidence="9 10" key="1">
    <citation type="submission" date="2019-02" db="EMBL/GenBank/DDBJ databases">
        <title>Deep-cultivation of Planctomycetes and their phenomic and genomic characterization uncovers novel biology.</title>
        <authorList>
            <person name="Wiegand S."/>
            <person name="Jogler M."/>
            <person name="Boedeker C."/>
            <person name="Pinto D."/>
            <person name="Vollmers J."/>
            <person name="Rivas-Marin E."/>
            <person name="Kohn T."/>
            <person name="Peeters S.H."/>
            <person name="Heuer A."/>
            <person name="Rast P."/>
            <person name="Oberbeckmann S."/>
            <person name="Bunk B."/>
            <person name="Jeske O."/>
            <person name="Meyerdierks A."/>
            <person name="Storesund J.E."/>
            <person name="Kallscheuer N."/>
            <person name="Luecker S."/>
            <person name="Lage O.M."/>
            <person name="Pohl T."/>
            <person name="Merkel B.J."/>
            <person name="Hornburger P."/>
            <person name="Mueller R.-W."/>
            <person name="Bruemmer F."/>
            <person name="Labrenz M."/>
            <person name="Spormann A.M."/>
            <person name="Op den Camp H."/>
            <person name="Overmann J."/>
            <person name="Amann R."/>
            <person name="Jetten M.S.M."/>
            <person name="Mascher T."/>
            <person name="Medema M.H."/>
            <person name="Devos D.P."/>
            <person name="Kaster A.-K."/>
            <person name="Ovreas L."/>
            <person name="Rohde M."/>
            <person name="Galperin M.Y."/>
            <person name="Jogler C."/>
        </authorList>
    </citation>
    <scope>NUCLEOTIDE SEQUENCE [LARGE SCALE GENOMIC DNA]</scope>
    <source>
        <strain evidence="9 10">Mal4</strain>
    </source>
</reference>
<dbReference type="Proteomes" id="UP000320496">
    <property type="component" value="Chromosome"/>
</dbReference>
<dbReference type="GO" id="GO:0009055">
    <property type="term" value="F:electron transfer activity"/>
    <property type="evidence" value="ECO:0007669"/>
    <property type="project" value="InterPro"/>
</dbReference>
<dbReference type="RefSeq" id="WP_145372114.1">
    <property type="nucleotide sequence ID" value="NZ_CP036275.1"/>
</dbReference>
<evidence type="ECO:0000256" key="1">
    <source>
        <dbReference type="ARBA" id="ARBA00022448"/>
    </source>
</evidence>
<keyword evidence="7" id="KW-0812">Transmembrane</keyword>
<keyword evidence="2 6" id="KW-0349">Heme</keyword>
<feature type="domain" description="Cytochrome c" evidence="8">
    <location>
        <begin position="177"/>
        <end position="370"/>
    </location>
</feature>
<dbReference type="SUPFAM" id="SSF46626">
    <property type="entry name" value="Cytochrome c"/>
    <property type="match status" value="3"/>
</dbReference>
<dbReference type="Pfam" id="PF13442">
    <property type="entry name" value="Cytochrome_CBB3"/>
    <property type="match status" value="1"/>
</dbReference>
<dbReference type="GO" id="GO:0020037">
    <property type="term" value="F:heme binding"/>
    <property type="evidence" value="ECO:0007669"/>
    <property type="project" value="InterPro"/>
</dbReference>